<evidence type="ECO:0000256" key="3">
    <source>
        <dbReference type="ARBA" id="ARBA00023157"/>
    </source>
</evidence>
<dbReference type="GO" id="GO:0043567">
    <property type="term" value="P:regulation of insulin-like growth factor receptor signaling pathway"/>
    <property type="evidence" value="ECO:0007669"/>
    <property type="project" value="TreeGrafter"/>
</dbReference>
<evidence type="ECO:0000259" key="6">
    <source>
        <dbReference type="SMART" id="SM00121"/>
    </source>
</evidence>
<evidence type="ECO:0000313" key="8">
    <source>
        <dbReference type="Proteomes" id="UP000516260"/>
    </source>
</evidence>
<dbReference type="GO" id="GO:0031995">
    <property type="term" value="F:insulin-like growth factor II binding"/>
    <property type="evidence" value="ECO:0007669"/>
    <property type="project" value="TreeGrafter"/>
</dbReference>
<keyword evidence="8" id="KW-1185">Reference proteome</keyword>
<dbReference type="FunFam" id="4.10.40.20:FF:000005">
    <property type="entry name" value="Insulin-like growth factor-binding protein 6"/>
    <property type="match status" value="1"/>
</dbReference>
<dbReference type="EMBL" id="SWLE01000020">
    <property type="protein sequence ID" value="TNM86560.1"/>
    <property type="molecule type" value="Genomic_DNA"/>
</dbReference>
<dbReference type="SUPFAM" id="SSF57610">
    <property type="entry name" value="Thyroglobulin type-1 domain"/>
    <property type="match status" value="1"/>
</dbReference>
<accession>A0A4Z2B6K0</accession>
<dbReference type="Pfam" id="PF00086">
    <property type="entry name" value="Thyroglobulin_1"/>
    <property type="match status" value="1"/>
</dbReference>
<comment type="subcellular location">
    <subcellularLocation>
        <location evidence="1">Secreted</location>
    </subcellularLocation>
</comment>
<dbReference type="SUPFAM" id="SSF57184">
    <property type="entry name" value="Growth factor receptor domain"/>
    <property type="match status" value="1"/>
</dbReference>
<dbReference type="InterPro" id="IPR009030">
    <property type="entry name" value="Growth_fac_rcpt_cys_sf"/>
</dbReference>
<keyword evidence="2" id="KW-0964">Secreted</keyword>
<dbReference type="AlphaFoldDB" id="A0A4Z2B6K0"/>
<dbReference type="PANTHER" id="PTHR11551">
    <property type="entry name" value="INSULIN-LIKE GROWTH FACTOR BINDING PROTEIN"/>
    <property type="match status" value="1"/>
</dbReference>
<comment type="caution">
    <text evidence="7">The sequence shown here is derived from an EMBL/GenBank/DDBJ whole genome shotgun (WGS) entry which is preliminary data.</text>
</comment>
<keyword evidence="4" id="KW-0340">Growth factor binding</keyword>
<dbReference type="SMART" id="SM00121">
    <property type="entry name" value="IB"/>
    <property type="match status" value="1"/>
</dbReference>
<dbReference type="Proteomes" id="UP000516260">
    <property type="component" value="Chromosome 7"/>
</dbReference>
<organism evidence="7 8">
    <name type="scientific">Takifugu bimaculatus</name>
    <dbReference type="NCBI Taxonomy" id="433685"/>
    <lineage>
        <taxon>Eukaryota</taxon>
        <taxon>Metazoa</taxon>
        <taxon>Chordata</taxon>
        <taxon>Craniata</taxon>
        <taxon>Vertebrata</taxon>
        <taxon>Euteleostomi</taxon>
        <taxon>Actinopterygii</taxon>
        <taxon>Neopterygii</taxon>
        <taxon>Teleostei</taxon>
        <taxon>Neoteleostei</taxon>
        <taxon>Acanthomorphata</taxon>
        <taxon>Eupercaria</taxon>
        <taxon>Tetraodontiformes</taxon>
        <taxon>Tetradontoidea</taxon>
        <taxon>Tetraodontidae</taxon>
        <taxon>Takifugu</taxon>
    </lineage>
</organism>
<sequence>MPLLSHITTVLLLLVAHCGSWTMANRLGPFKVCPSCRDSLGAGRPPRDHNAAGSTLVLAQGEPCGVYTLSCATGLRCVPPPRDHSPLQALLQGRGFCAKYSRMVPTERPHPPAYLNSPARLIDPKNQVDLCKVISSPEDRDTEALCNAGFYKAGPSDVLSSTGRPVLGYCDPWTHWITCDGVNETTVANHQRREELLPDESAVNEAPPAGLMFWSLVLCRSSKGMQRGHCWCVDELGSPVPSRAREDGTLPCDGE</sequence>
<dbReference type="Gene3D" id="4.10.800.10">
    <property type="entry name" value="Thyroglobulin type-1"/>
    <property type="match status" value="1"/>
</dbReference>
<dbReference type="InterPro" id="IPR000867">
    <property type="entry name" value="IGFBP-like"/>
</dbReference>
<dbReference type="GO" id="GO:0031994">
    <property type="term" value="F:insulin-like growth factor I binding"/>
    <property type="evidence" value="ECO:0007669"/>
    <property type="project" value="TreeGrafter"/>
</dbReference>
<evidence type="ECO:0000313" key="7">
    <source>
        <dbReference type="EMBL" id="TNM86560.1"/>
    </source>
</evidence>
<dbReference type="PRINTS" id="PR01976">
    <property type="entry name" value="IGFBPFAMILY"/>
</dbReference>
<dbReference type="InterPro" id="IPR022321">
    <property type="entry name" value="IGFBP_1-6_chordata"/>
</dbReference>
<evidence type="ECO:0000256" key="4">
    <source>
        <dbReference type="ARBA" id="ARBA00023183"/>
    </source>
</evidence>
<dbReference type="PANTHER" id="PTHR11551:SF27">
    <property type="entry name" value="INSULIN-LIKE GROWTH FACTOR BINDING PROTEIN 6A PRECURSOR-RELATED"/>
    <property type="match status" value="1"/>
</dbReference>
<reference evidence="7 8" key="1">
    <citation type="submission" date="2019-04" db="EMBL/GenBank/DDBJ databases">
        <title>The sequence and de novo assembly of Takifugu bimaculatus genome using PacBio and Hi-C technologies.</title>
        <authorList>
            <person name="Xu P."/>
            <person name="Liu B."/>
            <person name="Zhou Z."/>
        </authorList>
    </citation>
    <scope>NUCLEOTIDE SEQUENCE [LARGE SCALE GENOMIC DNA]</scope>
    <source>
        <strain evidence="7">TB-2018</strain>
        <tissue evidence="7">Muscle</tissue>
    </source>
</reference>
<feature type="domain" description="IGFBP N-terminal" evidence="6">
    <location>
        <begin position="31"/>
        <end position="99"/>
    </location>
</feature>
<name>A0A4Z2B6K0_9TELE</name>
<feature type="signal peptide" evidence="5">
    <location>
        <begin position="1"/>
        <end position="24"/>
    </location>
</feature>
<feature type="chain" id="PRO_5021336533" description="IGFBP N-terminal domain-containing protein" evidence="5">
    <location>
        <begin position="25"/>
        <end position="255"/>
    </location>
</feature>
<protein>
    <recommendedName>
        <fullName evidence="6">IGFBP N-terminal domain-containing protein</fullName>
    </recommendedName>
</protein>
<proteinExistence type="predicted"/>
<evidence type="ECO:0000256" key="1">
    <source>
        <dbReference type="ARBA" id="ARBA00004613"/>
    </source>
</evidence>
<gene>
    <name evidence="7" type="ORF">fugu_006790</name>
</gene>
<evidence type="ECO:0000256" key="5">
    <source>
        <dbReference type="SAM" id="SignalP"/>
    </source>
</evidence>
<dbReference type="GO" id="GO:0005615">
    <property type="term" value="C:extracellular space"/>
    <property type="evidence" value="ECO:0007669"/>
    <property type="project" value="TreeGrafter"/>
</dbReference>
<keyword evidence="3" id="KW-1015">Disulfide bond</keyword>
<dbReference type="InterPro" id="IPR000716">
    <property type="entry name" value="Thyroglobulin_1"/>
</dbReference>
<dbReference type="GO" id="GO:0001968">
    <property type="term" value="F:fibronectin binding"/>
    <property type="evidence" value="ECO:0007669"/>
    <property type="project" value="TreeGrafter"/>
</dbReference>
<keyword evidence="5" id="KW-0732">Signal</keyword>
<evidence type="ECO:0000256" key="2">
    <source>
        <dbReference type="ARBA" id="ARBA00022525"/>
    </source>
</evidence>
<dbReference type="Gene3D" id="4.10.40.20">
    <property type="match status" value="1"/>
</dbReference>
<dbReference type="InterPro" id="IPR036857">
    <property type="entry name" value="Thyroglobulin_1_sf"/>
</dbReference>